<name>A0ABQ4PJK4_9GAMM</name>
<keyword evidence="2" id="KW-0808">Transferase</keyword>
<evidence type="ECO:0000259" key="1">
    <source>
        <dbReference type="Pfam" id="PF13508"/>
    </source>
</evidence>
<keyword evidence="2" id="KW-0012">Acyltransferase</keyword>
<dbReference type="RefSeq" id="WP_119977387.1">
    <property type="nucleotide sequence ID" value="NZ_BPFB01000025.1"/>
</dbReference>
<dbReference type="SUPFAM" id="SSF55729">
    <property type="entry name" value="Acyl-CoA N-acyltransferases (Nat)"/>
    <property type="match status" value="1"/>
</dbReference>
<evidence type="ECO:0000313" key="3">
    <source>
        <dbReference type="Proteomes" id="UP000761574"/>
    </source>
</evidence>
<accession>A0ABQ4PJK4</accession>
<dbReference type="EMBL" id="BPFB01000025">
    <property type="protein sequence ID" value="GIU47832.1"/>
    <property type="molecule type" value="Genomic_DNA"/>
</dbReference>
<dbReference type="InterPro" id="IPR016181">
    <property type="entry name" value="Acyl_CoA_acyltransferase"/>
</dbReference>
<keyword evidence="3" id="KW-1185">Reference proteome</keyword>
<dbReference type="GO" id="GO:0016746">
    <property type="term" value="F:acyltransferase activity"/>
    <property type="evidence" value="ECO:0007669"/>
    <property type="project" value="UniProtKB-KW"/>
</dbReference>
<comment type="caution">
    <text evidence="2">The sequence shown here is derived from an EMBL/GenBank/DDBJ whole genome shotgun (WGS) entry which is preliminary data.</text>
</comment>
<evidence type="ECO:0000313" key="2">
    <source>
        <dbReference type="EMBL" id="GIU47832.1"/>
    </source>
</evidence>
<dbReference type="InterPro" id="IPR000182">
    <property type="entry name" value="GNAT_dom"/>
</dbReference>
<gene>
    <name evidence="2" type="ORF">TUM4630_22730</name>
</gene>
<dbReference type="Proteomes" id="UP000761574">
    <property type="component" value="Unassembled WGS sequence"/>
</dbReference>
<proteinExistence type="predicted"/>
<feature type="domain" description="N-acetyltransferase" evidence="1">
    <location>
        <begin position="46"/>
        <end position="110"/>
    </location>
</feature>
<dbReference type="CDD" id="cd04301">
    <property type="entry name" value="NAT_SF"/>
    <property type="match status" value="1"/>
</dbReference>
<organism evidence="2 3">
    <name type="scientific">Shewanella algidipiscicola</name>
    <dbReference type="NCBI Taxonomy" id="614070"/>
    <lineage>
        <taxon>Bacteria</taxon>
        <taxon>Pseudomonadati</taxon>
        <taxon>Pseudomonadota</taxon>
        <taxon>Gammaproteobacteria</taxon>
        <taxon>Alteromonadales</taxon>
        <taxon>Shewanellaceae</taxon>
        <taxon>Shewanella</taxon>
    </lineage>
</organism>
<protein>
    <submittedName>
        <fullName evidence="2">Acyltransferase</fullName>
    </submittedName>
</protein>
<sequence>MTLYWLDPSMRQQAFIFYKRYMPHARLRKKERLAVKYFNDNPQQPIIAAVRLRAIGPYQLLTGMLVHPDHRNQGLAHHLMRSLSPELNTCAHFLFALPELEPFYRQHQFSTEGVFPVEIAQLHRRYFNQGKSLTPMYFNNQPDD</sequence>
<reference evidence="2 3" key="1">
    <citation type="submission" date="2021-05" db="EMBL/GenBank/DDBJ databases">
        <title>Molecular characterization for Shewanella algae harboring chromosomal blaOXA-55-like strains isolated from clinical and environment sample.</title>
        <authorList>
            <person name="Ohama Y."/>
            <person name="Aoki K."/>
            <person name="Harada S."/>
            <person name="Moriya K."/>
            <person name="Ishii Y."/>
            <person name="Tateda K."/>
        </authorList>
    </citation>
    <scope>NUCLEOTIDE SEQUENCE [LARGE SCALE GENOMIC DNA]</scope>
    <source>
        <strain evidence="2 3">LMG 23746</strain>
    </source>
</reference>
<dbReference type="Pfam" id="PF13508">
    <property type="entry name" value="Acetyltransf_7"/>
    <property type="match status" value="1"/>
</dbReference>
<dbReference type="Gene3D" id="3.40.630.30">
    <property type="match status" value="1"/>
</dbReference>